<dbReference type="Proteomes" id="UP000295573">
    <property type="component" value="Unassembled WGS sequence"/>
</dbReference>
<dbReference type="InterPro" id="IPR011528">
    <property type="entry name" value="NERD"/>
</dbReference>
<gene>
    <name evidence="3" type="ORF">EV646_109389</name>
</gene>
<evidence type="ECO:0000256" key="1">
    <source>
        <dbReference type="SAM" id="Phobius"/>
    </source>
</evidence>
<comment type="caution">
    <text evidence="3">The sequence shown here is derived from an EMBL/GenBank/DDBJ whole genome shotgun (WGS) entry which is preliminary data.</text>
</comment>
<name>A0A4R2IJV5_9ACTN</name>
<sequence>MDFPRLSRRRLRQRRSYARRRLRLQLTRFLRINWWPILAFAGVCAIATIPVTLFLRGYLLGVAHGAVATFFVAAVGLLFLVYTGSTRELSGAYGEDNTREVLRRARRKRYIWSSIDNLEIQSGDVDHLVIAPAGIYAIDSKWHATDLTDAVLDRDVATARAAARRANLILRSMRLQALEAQPLVVVWGRGQGDLPEAGCVVDGVLILRGSGLRNWLAQRSAAVISQEDANEVITKLRQFKARVDPTPPPSAK</sequence>
<keyword evidence="4" id="KW-1185">Reference proteome</keyword>
<feature type="domain" description="NERD" evidence="2">
    <location>
        <begin position="90"/>
        <end position="143"/>
    </location>
</feature>
<accession>A0A4R2IJV5</accession>
<evidence type="ECO:0000313" key="4">
    <source>
        <dbReference type="Proteomes" id="UP000295573"/>
    </source>
</evidence>
<dbReference type="AlphaFoldDB" id="A0A4R2IJV5"/>
<dbReference type="Pfam" id="PF08378">
    <property type="entry name" value="NERD"/>
    <property type="match status" value="1"/>
</dbReference>
<reference evidence="3 4" key="1">
    <citation type="journal article" date="2015" name="Stand. Genomic Sci.">
        <title>Genomic Encyclopedia of Bacterial and Archaeal Type Strains, Phase III: the genomes of soil and plant-associated and newly described type strains.</title>
        <authorList>
            <person name="Whitman W.B."/>
            <person name="Woyke T."/>
            <person name="Klenk H.P."/>
            <person name="Zhou Y."/>
            <person name="Lilburn T.G."/>
            <person name="Beck B.J."/>
            <person name="De Vos P."/>
            <person name="Vandamme P."/>
            <person name="Eisen J.A."/>
            <person name="Garrity G."/>
            <person name="Hugenholtz P."/>
            <person name="Kyrpides N.C."/>
        </authorList>
    </citation>
    <scope>NUCLEOTIDE SEQUENCE [LARGE SCALE GENOMIC DNA]</scope>
    <source>
        <strain evidence="3 4">VKM Ac-2541</strain>
    </source>
</reference>
<evidence type="ECO:0000259" key="2">
    <source>
        <dbReference type="Pfam" id="PF08378"/>
    </source>
</evidence>
<organism evidence="3 4">
    <name type="scientific">Kribbella antiqua</name>
    <dbReference type="NCBI Taxonomy" id="2512217"/>
    <lineage>
        <taxon>Bacteria</taxon>
        <taxon>Bacillati</taxon>
        <taxon>Actinomycetota</taxon>
        <taxon>Actinomycetes</taxon>
        <taxon>Propionibacteriales</taxon>
        <taxon>Kribbellaceae</taxon>
        <taxon>Kribbella</taxon>
    </lineage>
</organism>
<feature type="transmembrane region" description="Helical" evidence="1">
    <location>
        <begin position="61"/>
        <end position="82"/>
    </location>
</feature>
<dbReference type="OrthoDB" id="3785014at2"/>
<keyword evidence="1" id="KW-0472">Membrane</keyword>
<dbReference type="RefSeq" id="WP_132153064.1">
    <property type="nucleotide sequence ID" value="NZ_SLWR01000009.1"/>
</dbReference>
<evidence type="ECO:0000313" key="3">
    <source>
        <dbReference type="EMBL" id="TCO45214.1"/>
    </source>
</evidence>
<feature type="transmembrane region" description="Helical" evidence="1">
    <location>
        <begin position="29"/>
        <end position="55"/>
    </location>
</feature>
<protein>
    <submittedName>
        <fullName evidence="3">Nuclease-like protein</fullName>
    </submittedName>
</protein>
<dbReference type="EMBL" id="SLWR01000009">
    <property type="protein sequence ID" value="TCO45214.1"/>
    <property type="molecule type" value="Genomic_DNA"/>
</dbReference>
<keyword evidence="1" id="KW-0812">Transmembrane</keyword>
<keyword evidence="1" id="KW-1133">Transmembrane helix</keyword>
<proteinExistence type="predicted"/>